<dbReference type="GO" id="GO:0009873">
    <property type="term" value="P:ethylene-activated signaling pathway"/>
    <property type="evidence" value="ECO:0007669"/>
    <property type="project" value="UniProtKB-KW"/>
</dbReference>
<feature type="compositionally biased region" description="Acidic residues" evidence="8">
    <location>
        <begin position="1"/>
        <end position="11"/>
    </location>
</feature>
<evidence type="ECO:0000256" key="4">
    <source>
        <dbReference type="ARBA" id="ARBA00023015"/>
    </source>
</evidence>
<feature type="region of interest" description="Disordered" evidence="8">
    <location>
        <begin position="1"/>
        <end position="48"/>
    </location>
</feature>
<dbReference type="InterPro" id="IPR036955">
    <property type="entry name" value="AP2/ERF_dom_sf"/>
</dbReference>
<dbReference type="CDD" id="cd10017">
    <property type="entry name" value="B3_DNA"/>
    <property type="match status" value="1"/>
</dbReference>
<evidence type="ECO:0000259" key="9">
    <source>
        <dbReference type="PROSITE" id="PS50863"/>
    </source>
</evidence>
<feature type="compositionally biased region" description="Polar residues" evidence="8">
    <location>
        <begin position="561"/>
        <end position="582"/>
    </location>
</feature>
<dbReference type="PANTHER" id="PTHR22929">
    <property type="entry name" value="RNA POLYMERASE III TRANSCRIPTION INITIATION FACTOR B"/>
    <property type="match status" value="1"/>
</dbReference>
<evidence type="ECO:0000256" key="8">
    <source>
        <dbReference type="SAM" id="MobiDB-lite"/>
    </source>
</evidence>
<dbReference type="CDD" id="cd00167">
    <property type="entry name" value="SANT"/>
    <property type="match status" value="1"/>
</dbReference>
<dbReference type="SMART" id="SM00380">
    <property type="entry name" value="AP2"/>
    <property type="match status" value="1"/>
</dbReference>
<evidence type="ECO:0000256" key="2">
    <source>
        <dbReference type="ARBA" id="ARBA00009089"/>
    </source>
</evidence>
<dbReference type="PROSITE" id="PS50863">
    <property type="entry name" value="B3"/>
    <property type="match status" value="1"/>
</dbReference>
<feature type="domain" description="AP2/ERF" evidence="10">
    <location>
        <begin position="816"/>
        <end position="871"/>
    </location>
</feature>
<name>A0A4S4D1C4_CAMSN</name>
<evidence type="ECO:0000256" key="1">
    <source>
        <dbReference type="ARBA" id="ARBA00004123"/>
    </source>
</evidence>
<dbReference type="InterPro" id="IPR001471">
    <property type="entry name" value="AP2/ERF_dom"/>
</dbReference>
<dbReference type="PROSITE" id="PS51293">
    <property type="entry name" value="SANT"/>
    <property type="match status" value="1"/>
</dbReference>
<dbReference type="InterPro" id="IPR001005">
    <property type="entry name" value="SANT/Myb"/>
</dbReference>
<evidence type="ECO:0000256" key="6">
    <source>
        <dbReference type="ARBA" id="ARBA00023163"/>
    </source>
</evidence>
<dbReference type="Gene3D" id="2.40.330.10">
    <property type="entry name" value="DNA-binding pseudobarrel domain"/>
    <property type="match status" value="1"/>
</dbReference>
<dbReference type="FunFam" id="3.30.730.10:FF:000008">
    <property type="entry name" value="AP2 domain-containing protein RAP2.8"/>
    <property type="match status" value="1"/>
</dbReference>
<keyword evidence="6" id="KW-0804">Transcription</keyword>
<feature type="compositionally biased region" description="Low complexity" evidence="8">
    <location>
        <begin position="84"/>
        <end position="95"/>
    </location>
</feature>
<proteinExistence type="inferred from homology"/>
<dbReference type="AlphaFoldDB" id="A0A4S4D1C4"/>
<evidence type="ECO:0000259" key="11">
    <source>
        <dbReference type="PROSITE" id="PS51293"/>
    </source>
</evidence>
<dbReference type="InterPro" id="IPR039467">
    <property type="entry name" value="TFIIIB_B''_Myb"/>
</dbReference>
<dbReference type="CDD" id="cd00018">
    <property type="entry name" value="AP2"/>
    <property type="match status" value="1"/>
</dbReference>
<evidence type="ECO:0000313" key="13">
    <source>
        <dbReference type="EMBL" id="THF96022.1"/>
    </source>
</evidence>
<keyword evidence="4" id="KW-0805">Transcription regulation</keyword>
<organism evidence="13 14">
    <name type="scientific">Camellia sinensis var. sinensis</name>
    <name type="common">China tea</name>
    <dbReference type="NCBI Taxonomy" id="542762"/>
    <lineage>
        <taxon>Eukaryota</taxon>
        <taxon>Viridiplantae</taxon>
        <taxon>Streptophyta</taxon>
        <taxon>Embryophyta</taxon>
        <taxon>Tracheophyta</taxon>
        <taxon>Spermatophyta</taxon>
        <taxon>Magnoliopsida</taxon>
        <taxon>eudicotyledons</taxon>
        <taxon>Gunneridae</taxon>
        <taxon>Pentapetalae</taxon>
        <taxon>asterids</taxon>
        <taxon>Ericales</taxon>
        <taxon>Theaceae</taxon>
        <taxon>Camellia</taxon>
    </lineage>
</organism>
<keyword evidence="5" id="KW-0238">DNA-binding</keyword>
<dbReference type="GO" id="GO:0070898">
    <property type="term" value="P:RNA polymerase III preinitiation complex assembly"/>
    <property type="evidence" value="ECO:0007669"/>
    <property type="project" value="TreeGrafter"/>
</dbReference>
<dbReference type="Gene3D" id="1.10.10.60">
    <property type="entry name" value="Homeodomain-like"/>
    <property type="match status" value="1"/>
</dbReference>
<keyword evidence="14" id="KW-1185">Reference proteome</keyword>
<feature type="compositionally biased region" description="Basic and acidic residues" evidence="8">
    <location>
        <begin position="331"/>
        <end position="343"/>
    </location>
</feature>
<feature type="domain" description="SANT" evidence="11">
    <location>
        <begin position="585"/>
        <end position="634"/>
    </location>
</feature>
<evidence type="ECO:0000256" key="5">
    <source>
        <dbReference type="ARBA" id="ARBA00023125"/>
    </source>
</evidence>
<sequence length="1130" mass="127037">MGTDLDPLDEIFPERIANKARAGGKFQPKAKASSRKEPSAPIPSTQSVQVVDIAENELTALVGPSLVSSETVNTKKPLENSEDSVSGVHSSDKSVSVSPSLEHFVIEETLGHNVGLHSDITIPDINGDWNSTTGKSAGESADIFFGLESFDDVNSQPTTATVSAASRPSDNVDPSIQLRNEFIIACPGNNDSEGSLASPEIPTVHVSDTRSAEKGALILDNRRLEIEEAEAVPCLETLDNLYKLTPRPEQRSCKFQPKPKIKIGREKPGTGISHANGVESVPCFQDALSIPSNGEYILRPNDILDFSSSRFGDSISELPVNEEPTNHAKTSHPDKFIPGKHPEVSQNRRKKKTPTVLDDSLEHHNSSISGQENEAGRSMRQLRKRTNACRLVDESEDEASDDENYTNECSSDSLIDENDNDDGINQDAKKTRNTRVPRKSNKSASQKEKPVRKHKKVKEVPDQTTREPPKKFSHSTRRKRRQVDKVLLEIPEEEIDFQSLSIREIILLAEYRERMSSKEGKTSEPPSTNQRYGSSPNSFGNPFTNYNEDENFESEQGGGSSNDPANPVVQESSNYPNYQSYMKKTPRSRWSKQDTELFYEAVRQFGTDISMIQQLFPGRTRNQVKLKYKKEECQQPLRLQEALTNRAEDHSHYQLVIERLQQLAAEEKQNSYGDDSIGLTGNEEEANPEINGAQEEEVAKPEQGEEGEVQSMEPEVSQVQSPVNSYDRWSLWFLTTKSMFICLIGPRVTIAYTLVSICVQFDEARIANIFAMEEETSMALNAATTLTKEALDLNSSTPSLHHNKRPRHNIGVSASRFKGVVSQQNGNWGAQIYANHQRIWLGTFKSESEAAMAYDSAAIKLRSGDSHRNLPWTNVTFQEPYFQSHFSTEAVLNMIKDGSYPSKFDDFLRMQFPEGKKEKLVPKNGNGGFLCRQLFQKELTPSDVGQLNRLVIPKKYALRYFPRIHEDGKENPSDGGVEDVQLVFYDRLMRSWKFRYCYWKSSQSFVFTRGWNRFVKENELKEKDIVIFSMCECREGSNQIRTFCMIHVAFDDWVDSNASGVEDTDQNAEDIVDHREDEEGSEEEALGLRLWENIGGGKNAKEIEEDKEASKAESTGAEKKGLWIFGVQIC</sequence>
<dbReference type="Pfam" id="PF15963">
    <property type="entry name" value="Myb_DNA-bind_7"/>
    <property type="match status" value="1"/>
</dbReference>
<dbReference type="SUPFAM" id="SSF46689">
    <property type="entry name" value="Homeodomain-like"/>
    <property type="match status" value="1"/>
</dbReference>
<dbReference type="InterPro" id="IPR016177">
    <property type="entry name" value="DNA-bd_dom_sf"/>
</dbReference>
<dbReference type="EMBL" id="SDRB02013068">
    <property type="protein sequence ID" value="THF96022.1"/>
    <property type="molecule type" value="Genomic_DNA"/>
</dbReference>
<feature type="compositionally biased region" description="Acidic residues" evidence="8">
    <location>
        <begin position="394"/>
        <end position="405"/>
    </location>
</feature>
<dbReference type="PROSITE" id="PS51032">
    <property type="entry name" value="AP2_ERF"/>
    <property type="match status" value="1"/>
</dbReference>
<feature type="domain" description="TF-B3" evidence="9">
    <location>
        <begin position="935"/>
        <end position="1046"/>
    </location>
</feature>
<accession>A0A4S4D1C4</accession>
<dbReference type="Pfam" id="PF02362">
    <property type="entry name" value="B3"/>
    <property type="match status" value="1"/>
</dbReference>
<feature type="compositionally biased region" description="Polar residues" evidence="8">
    <location>
        <begin position="524"/>
        <end position="546"/>
    </location>
</feature>
<dbReference type="InterPro" id="IPR003340">
    <property type="entry name" value="B3_DNA-bd"/>
</dbReference>
<dbReference type="GO" id="GO:0003677">
    <property type="term" value="F:DNA binding"/>
    <property type="evidence" value="ECO:0007669"/>
    <property type="project" value="UniProtKB-KW"/>
</dbReference>
<dbReference type="GO" id="GO:0005634">
    <property type="term" value="C:nucleus"/>
    <property type="evidence" value="ECO:0007669"/>
    <property type="project" value="UniProtKB-SubCell"/>
</dbReference>
<evidence type="ECO:0000259" key="10">
    <source>
        <dbReference type="PROSITE" id="PS51032"/>
    </source>
</evidence>
<dbReference type="GO" id="GO:0000126">
    <property type="term" value="C:transcription factor TFIIIB complex"/>
    <property type="evidence" value="ECO:0007669"/>
    <property type="project" value="TreeGrafter"/>
</dbReference>
<comment type="similarity">
    <text evidence="2">Belongs to the AP2/ERF transcription factor family. RAV subfamily.</text>
</comment>
<evidence type="ECO:0000256" key="7">
    <source>
        <dbReference type="ARBA" id="ARBA00023242"/>
    </source>
</evidence>
<dbReference type="PROSITE" id="PS51294">
    <property type="entry name" value="HTH_MYB"/>
    <property type="match status" value="1"/>
</dbReference>
<dbReference type="Proteomes" id="UP000306102">
    <property type="component" value="Unassembled WGS sequence"/>
</dbReference>
<feature type="region of interest" description="Disordered" evidence="8">
    <location>
        <begin position="69"/>
        <end position="95"/>
    </location>
</feature>
<dbReference type="SUPFAM" id="SSF54171">
    <property type="entry name" value="DNA-binding domain"/>
    <property type="match status" value="1"/>
</dbReference>
<feature type="domain" description="HTH myb-type" evidence="12">
    <location>
        <begin position="582"/>
        <end position="630"/>
    </location>
</feature>
<dbReference type="InterPro" id="IPR017930">
    <property type="entry name" value="Myb_dom"/>
</dbReference>
<dbReference type="SMART" id="SM01019">
    <property type="entry name" value="B3"/>
    <property type="match status" value="1"/>
</dbReference>
<evidence type="ECO:0000256" key="3">
    <source>
        <dbReference type="ARBA" id="ARBA00022745"/>
    </source>
</evidence>
<feature type="region of interest" description="Disordered" evidence="8">
    <location>
        <begin position="515"/>
        <end position="587"/>
    </location>
</feature>
<comment type="subcellular location">
    <subcellularLocation>
        <location evidence="1">Nucleus</location>
    </subcellularLocation>
</comment>
<feature type="compositionally biased region" description="Acidic residues" evidence="8">
    <location>
        <begin position="414"/>
        <end position="424"/>
    </location>
</feature>
<feature type="compositionally biased region" description="Basic residues" evidence="8">
    <location>
        <begin position="431"/>
        <end position="441"/>
    </location>
</feature>
<feature type="compositionally biased region" description="Basic residues" evidence="8">
    <location>
        <begin position="471"/>
        <end position="481"/>
    </location>
</feature>
<dbReference type="GO" id="GO:0003700">
    <property type="term" value="F:DNA-binding transcription factor activity"/>
    <property type="evidence" value="ECO:0007669"/>
    <property type="project" value="InterPro"/>
</dbReference>
<keyword evidence="3" id="KW-0936">Ethylene signaling pathway</keyword>
<reference evidence="13 14" key="1">
    <citation type="journal article" date="2018" name="Proc. Natl. Acad. Sci. U.S.A.">
        <title>Draft genome sequence of Camellia sinensis var. sinensis provides insights into the evolution of the tea genome and tea quality.</title>
        <authorList>
            <person name="Wei C."/>
            <person name="Yang H."/>
            <person name="Wang S."/>
            <person name="Zhao J."/>
            <person name="Liu C."/>
            <person name="Gao L."/>
            <person name="Xia E."/>
            <person name="Lu Y."/>
            <person name="Tai Y."/>
            <person name="She G."/>
            <person name="Sun J."/>
            <person name="Cao H."/>
            <person name="Tong W."/>
            <person name="Gao Q."/>
            <person name="Li Y."/>
            <person name="Deng W."/>
            <person name="Jiang X."/>
            <person name="Wang W."/>
            <person name="Chen Q."/>
            <person name="Zhang S."/>
            <person name="Li H."/>
            <person name="Wu J."/>
            <person name="Wang P."/>
            <person name="Li P."/>
            <person name="Shi C."/>
            <person name="Zheng F."/>
            <person name="Jian J."/>
            <person name="Huang B."/>
            <person name="Shan D."/>
            <person name="Shi M."/>
            <person name="Fang C."/>
            <person name="Yue Y."/>
            <person name="Li F."/>
            <person name="Li D."/>
            <person name="Wei S."/>
            <person name="Han B."/>
            <person name="Jiang C."/>
            <person name="Yin Y."/>
            <person name="Xia T."/>
            <person name="Zhang Z."/>
            <person name="Bennetzen J.L."/>
            <person name="Zhao S."/>
            <person name="Wan X."/>
        </authorList>
    </citation>
    <scope>NUCLEOTIDE SEQUENCE [LARGE SCALE GENOMIC DNA]</scope>
    <source>
        <strain evidence="14">cv. Shuchazao</strain>
        <tissue evidence="13">Leaf</tissue>
    </source>
</reference>
<gene>
    <name evidence="13" type="ORF">TEA_027287</name>
</gene>
<dbReference type="InterPro" id="IPR009057">
    <property type="entry name" value="Homeodomain-like_sf"/>
</dbReference>
<dbReference type="InterPro" id="IPR015300">
    <property type="entry name" value="DNA-bd_pseudobarrel_sf"/>
</dbReference>
<feature type="region of interest" description="Disordered" evidence="8">
    <location>
        <begin position="315"/>
        <end position="481"/>
    </location>
</feature>
<keyword evidence="7" id="KW-0539">Nucleus</keyword>
<evidence type="ECO:0000259" key="12">
    <source>
        <dbReference type="PROSITE" id="PS51294"/>
    </source>
</evidence>
<evidence type="ECO:0000313" key="14">
    <source>
        <dbReference type="Proteomes" id="UP000306102"/>
    </source>
</evidence>
<dbReference type="PANTHER" id="PTHR22929:SF0">
    <property type="entry name" value="TRANSCRIPTION FACTOR TFIIIB COMPONENT B'' HOMOLOG"/>
    <property type="match status" value="1"/>
</dbReference>
<protein>
    <submittedName>
        <fullName evidence="13">Uncharacterized protein</fullName>
    </submittedName>
</protein>
<dbReference type="SUPFAM" id="SSF101936">
    <property type="entry name" value="DNA-binding pseudobarrel domain"/>
    <property type="match status" value="1"/>
</dbReference>
<dbReference type="SMART" id="SM00717">
    <property type="entry name" value="SANT"/>
    <property type="match status" value="1"/>
</dbReference>
<dbReference type="GO" id="GO:0001156">
    <property type="term" value="F:TFIIIC-class transcription factor complex binding"/>
    <property type="evidence" value="ECO:0007669"/>
    <property type="project" value="TreeGrafter"/>
</dbReference>
<dbReference type="InterPro" id="IPR017884">
    <property type="entry name" value="SANT_dom"/>
</dbReference>
<dbReference type="Gene3D" id="3.30.730.10">
    <property type="entry name" value="AP2/ERF domain"/>
    <property type="match status" value="1"/>
</dbReference>
<feature type="region of interest" description="Disordered" evidence="8">
    <location>
        <begin position="671"/>
        <end position="718"/>
    </location>
</feature>
<feature type="compositionally biased region" description="Basic and acidic residues" evidence="8">
    <location>
        <begin position="458"/>
        <end position="470"/>
    </location>
</feature>
<comment type="caution">
    <text evidence="13">The sequence shown here is derived from an EMBL/GenBank/DDBJ whole genome shotgun (WGS) entry which is preliminary data.</text>
</comment>